<dbReference type="AlphaFoldDB" id="A0A5M8RVI5"/>
<gene>
    <name evidence="2" type="ORF">DX927_11040</name>
</gene>
<dbReference type="EMBL" id="QSND01000002">
    <property type="protein sequence ID" value="KAA6451303.1"/>
    <property type="molecule type" value="Genomic_DNA"/>
</dbReference>
<feature type="transmembrane region" description="Helical" evidence="1">
    <location>
        <begin position="20"/>
        <end position="44"/>
    </location>
</feature>
<evidence type="ECO:0008006" key="4">
    <source>
        <dbReference type="Google" id="ProtNLM"/>
    </source>
</evidence>
<accession>A0A5M8RVI5</accession>
<dbReference type="Proteomes" id="UP000324326">
    <property type="component" value="Unassembled WGS sequence"/>
</dbReference>
<sequence>MGINHAKQNKKKLKNLKENLSIGFISGVPIILFFCFLVFAFHFLSIAVAEMKDERLKAESMRYNVVSKELNVSRKHLLVEKRAFSDLYEVNANGDHYLVEFNDDCTKLKRIVKDSK</sequence>
<dbReference type="RefSeq" id="WP_148957202.1">
    <property type="nucleotide sequence ID" value="NZ_QSND01000002.1"/>
</dbReference>
<name>A0A5M8RVI5_9BACI</name>
<organism evidence="2 3">
    <name type="scientific">Bacillus swezeyi</name>
    <dbReference type="NCBI Taxonomy" id="1925020"/>
    <lineage>
        <taxon>Bacteria</taxon>
        <taxon>Bacillati</taxon>
        <taxon>Bacillota</taxon>
        <taxon>Bacilli</taxon>
        <taxon>Bacillales</taxon>
        <taxon>Bacillaceae</taxon>
        <taxon>Bacillus</taxon>
    </lineage>
</organism>
<protein>
    <recommendedName>
        <fullName evidence="4">Septum formation initiator</fullName>
    </recommendedName>
</protein>
<evidence type="ECO:0000313" key="2">
    <source>
        <dbReference type="EMBL" id="KAA6451303.1"/>
    </source>
</evidence>
<keyword evidence="1" id="KW-0812">Transmembrane</keyword>
<keyword evidence="1" id="KW-0472">Membrane</keyword>
<keyword evidence="1" id="KW-1133">Transmembrane helix</keyword>
<evidence type="ECO:0000313" key="3">
    <source>
        <dbReference type="Proteomes" id="UP000324326"/>
    </source>
</evidence>
<reference evidence="2 3" key="1">
    <citation type="submission" date="2018-08" db="EMBL/GenBank/DDBJ databases">
        <title>Bacillus phenotypic plasticity.</title>
        <authorList>
            <person name="Hurtado E."/>
        </authorList>
    </citation>
    <scope>NUCLEOTIDE SEQUENCE [LARGE SCALE GENOMIC DNA]</scope>
    <source>
        <strain evidence="2 3">427</strain>
    </source>
</reference>
<evidence type="ECO:0000256" key="1">
    <source>
        <dbReference type="SAM" id="Phobius"/>
    </source>
</evidence>
<comment type="caution">
    <text evidence="2">The sequence shown here is derived from an EMBL/GenBank/DDBJ whole genome shotgun (WGS) entry which is preliminary data.</text>
</comment>
<proteinExistence type="predicted"/>